<evidence type="ECO:0000313" key="2">
    <source>
        <dbReference type="EMBL" id="AHM02688.1"/>
    </source>
</evidence>
<evidence type="ECO:0000313" key="3">
    <source>
        <dbReference type="Proteomes" id="UP000019593"/>
    </source>
</evidence>
<reference evidence="2 3" key="1">
    <citation type="submission" date="2013-03" db="EMBL/GenBank/DDBJ databases">
        <authorList>
            <person name="Fiebig A."/>
            <person name="Goeker M."/>
            <person name="Klenk H.-P.P."/>
        </authorList>
    </citation>
    <scope>NUCLEOTIDE SEQUENCE [LARGE SCALE GENOMIC DNA]</scope>
    <source>
        <strain evidence="3">DSM 19469</strain>
    </source>
</reference>
<organism evidence="2 3">
    <name type="scientific">Roseicyclus elongatus DSM 19469</name>
    <dbReference type="NCBI Taxonomy" id="1294273"/>
    <lineage>
        <taxon>Bacteria</taxon>
        <taxon>Pseudomonadati</taxon>
        <taxon>Pseudomonadota</taxon>
        <taxon>Alphaproteobacteria</taxon>
        <taxon>Rhodobacterales</taxon>
        <taxon>Roseobacteraceae</taxon>
        <taxon>Roseicyclus</taxon>
    </lineage>
</organism>
<feature type="compositionally biased region" description="Basic and acidic residues" evidence="1">
    <location>
        <begin position="1"/>
        <end position="12"/>
    </location>
</feature>
<dbReference type="STRING" id="1294273.roselon_00231"/>
<accession>W8RNV5</accession>
<name>W8RNV5_9RHOB</name>
<evidence type="ECO:0000256" key="1">
    <source>
        <dbReference type="SAM" id="MobiDB-lite"/>
    </source>
</evidence>
<keyword evidence="3" id="KW-1185">Reference proteome</keyword>
<feature type="region of interest" description="Disordered" evidence="1">
    <location>
        <begin position="1"/>
        <end position="35"/>
    </location>
</feature>
<dbReference type="HOGENOM" id="CLU_2587517_0_0_5"/>
<protein>
    <submittedName>
        <fullName evidence="2">Uncharacterized protein</fullName>
    </submittedName>
</protein>
<sequence length="80" mass="8082">MAKNLSGEREGADSPLARVAAAGSETPAPWAAARPSLETSTGRFIGCAAPPWGSARCSLETSTGRFIGCAAPLTTPPPAR</sequence>
<proteinExistence type="predicted"/>
<dbReference type="Proteomes" id="UP000019593">
    <property type="component" value="Chromosome"/>
</dbReference>
<dbReference type="EMBL" id="CP004372">
    <property type="protein sequence ID" value="AHM02688.1"/>
    <property type="molecule type" value="Genomic_DNA"/>
</dbReference>
<dbReference type="AlphaFoldDB" id="W8RNV5"/>
<dbReference type="KEGG" id="red:roselon_00231"/>
<gene>
    <name evidence="2" type="ORF">roselon_00231</name>
</gene>